<dbReference type="EMBL" id="SJPS01000006">
    <property type="protein sequence ID" value="TWU23630.1"/>
    <property type="molecule type" value="Genomic_DNA"/>
</dbReference>
<evidence type="ECO:0000256" key="4">
    <source>
        <dbReference type="PROSITE-ProRule" id="PRU01193"/>
    </source>
</evidence>
<protein>
    <submittedName>
        <fullName evidence="8">Magnesium and cobalt efflux protein CorC</fullName>
    </submittedName>
</protein>
<dbReference type="SUPFAM" id="SSF54631">
    <property type="entry name" value="CBS-domain pair"/>
    <property type="match status" value="1"/>
</dbReference>
<dbReference type="AlphaFoldDB" id="A0A5C6CG60"/>
<dbReference type="InterPro" id="IPR002550">
    <property type="entry name" value="CNNM"/>
</dbReference>
<name>A0A5C6CG60_9BACT</name>
<dbReference type="Pfam" id="PF03471">
    <property type="entry name" value="CorC_HlyC"/>
    <property type="match status" value="1"/>
</dbReference>
<evidence type="ECO:0000256" key="3">
    <source>
        <dbReference type="PROSITE-ProRule" id="PRU00703"/>
    </source>
</evidence>
<evidence type="ECO:0000256" key="1">
    <source>
        <dbReference type="ARBA" id="ARBA00022737"/>
    </source>
</evidence>
<reference evidence="8 9" key="1">
    <citation type="submission" date="2019-02" db="EMBL/GenBank/DDBJ databases">
        <title>Deep-cultivation of Planctomycetes and their phenomic and genomic characterization uncovers novel biology.</title>
        <authorList>
            <person name="Wiegand S."/>
            <person name="Jogler M."/>
            <person name="Boedeker C."/>
            <person name="Pinto D."/>
            <person name="Vollmers J."/>
            <person name="Rivas-Marin E."/>
            <person name="Kohn T."/>
            <person name="Peeters S.H."/>
            <person name="Heuer A."/>
            <person name="Rast P."/>
            <person name="Oberbeckmann S."/>
            <person name="Bunk B."/>
            <person name="Jeske O."/>
            <person name="Meyerdierks A."/>
            <person name="Storesund J.E."/>
            <person name="Kallscheuer N."/>
            <person name="Luecker S."/>
            <person name="Lage O.M."/>
            <person name="Pohl T."/>
            <person name="Merkel B.J."/>
            <person name="Hornburger P."/>
            <person name="Mueller R.-W."/>
            <person name="Bruemmer F."/>
            <person name="Labrenz M."/>
            <person name="Spormann A.M."/>
            <person name="Op Den Camp H."/>
            <person name="Overmann J."/>
            <person name="Amann R."/>
            <person name="Jetten M.S.M."/>
            <person name="Mascher T."/>
            <person name="Medema M.H."/>
            <person name="Devos D.P."/>
            <person name="Kaster A.-K."/>
            <person name="Ovreas L."/>
            <person name="Rohde M."/>
            <person name="Galperin M.Y."/>
            <person name="Jogler C."/>
        </authorList>
    </citation>
    <scope>NUCLEOTIDE SEQUENCE [LARGE SCALE GENOMIC DNA]</scope>
    <source>
        <strain evidence="8 9">Pla144</strain>
    </source>
</reference>
<dbReference type="InterPro" id="IPR046342">
    <property type="entry name" value="CBS_dom_sf"/>
</dbReference>
<keyword evidence="1" id="KW-0677">Repeat</keyword>
<sequence>MILLQNFGAAFAAMALIVVGSAFFSCSEAALFSLQPEDRRRLKRGTPPQRVAVRLLAHPEKLLMAILFWNLILNIGYFAIASVVSIRLQSERHSAEAGMVAFVALITLIIFGEMVPKTIGVLAPRQVSSIISFPLTLAVRVFSPLAPVFSAINHALRRLLFPNFEKEQYLELADLEQAITISTPDEELAAQERTALQNIVLLSDLTAEELMRPRTLYQKYSPPVQLADLGGEFPLSGYLLVTEPESEEIAGAIALKLLCTIPHHNLEHFAQPVVYVPWSATVASVFDTLNAEDREVAAVINEFGETIGIVTLEDLLHTVFEDDSSRSARMLATASIHPVGDNLWHVTGMTSLRRLSRFFAVTLPKCKSTTVAGVLQEVLQRLPEVGDEVEWPPFRFRVLGTEPNILVELELFQAMEESS</sequence>
<dbReference type="InterPro" id="IPR005170">
    <property type="entry name" value="Transptr-assoc_dom"/>
</dbReference>
<keyword evidence="4 5" id="KW-0472">Membrane</keyword>
<dbReference type="Proteomes" id="UP000318437">
    <property type="component" value="Unassembled WGS sequence"/>
</dbReference>
<keyword evidence="4 5" id="KW-1133">Transmembrane helix</keyword>
<evidence type="ECO:0000313" key="8">
    <source>
        <dbReference type="EMBL" id="TWU23630.1"/>
    </source>
</evidence>
<dbReference type="Gene3D" id="3.30.465.10">
    <property type="match status" value="1"/>
</dbReference>
<dbReference type="SMART" id="SM01091">
    <property type="entry name" value="CorC_HlyC"/>
    <property type="match status" value="1"/>
</dbReference>
<dbReference type="PROSITE" id="PS51846">
    <property type="entry name" value="CNNM"/>
    <property type="match status" value="1"/>
</dbReference>
<dbReference type="SUPFAM" id="SSF56176">
    <property type="entry name" value="FAD-binding/transporter-associated domain-like"/>
    <property type="match status" value="1"/>
</dbReference>
<dbReference type="RefSeq" id="WP_146452125.1">
    <property type="nucleotide sequence ID" value="NZ_SJPS01000006.1"/>
</dbReference>
<keyword evidence="9" id="KW-1185">Reference proteome</keyword>
<feature type="domain" description="CBS" evidence="6">
    <location>
        <begin position="269"/>
        <end position="325"/>
    </location>
</feature>
<proteinExistence type="predicted"/>
<organism evidence="8 9">
    <name type="scientific">Bythopirellula polymerisocia</name>
    <dbReference type="NCBI Taxonomy" id="2528003"/>
    <lineage>
        <taxon>Bacteria</taxon>
        <taxon>Pseudomonadati</taxon>
        <taxon>Planctomycetota</taxon>
        <taxon>Planctomycetia</taxon>
        <taxon>Pirellulales</taxon>
        <taxon>Lacipirellulaceae</taxon>
        <taxon>Bythopirellula</taxon>
    </lineage>
</organism>
<dbReference type="PANTHER" id="PTHR22777:SF17">
    <property type="entry name" value="UPF0053 PROTEIN SLL0260"/>
    <property type="match status" value="1"/>
</dbReference>
<comment type="caution">
    <text evidence="8">The sequence shown here is derived from an EMBL/GenBank/DDBJ whole genome shotgun (WGS) entry which is preliminary data.</text>
</comment>
<evidence type="ECO:0000259" key="6">
    <source>
        <dbReference type="PROSITE" id="PS51371"/>
    </source>
</evidence>
<evidence type="ECO:0000313" key="9">
    <source>
        <dbReference type="Proteomes" id="UP000318437"/>
    </source>
</evidence>
<dbReference type="InterPro" id="IPR036318">
    <property type="entry name" value="FAD-bd_PCMH-like_sf"/>
</dbReference>
<gene>
    <name evidence="8" type="primary">corC_2</name>
    <name evidence="8" type="ORF">Pla144_38050</name>
</gene>
<feature type="domain" description="CNNM transmembrane" evidence="7">
    <location>
        <begin position="3"/>
        <end position="192"/>
    </location>
</feature>
<evidence type="ECO:0000256" key="2">
    <source>
        <dbReference type="ARBA" id="ARBA00023122"/>
    </source>
</evidence>
<dbReference type="Pfam" id="PF01595">
    <property type="entry name" value="CNNM"/>
    <property type="match status" value="1"/>
</dbReference>
<accession>A0A5C6CG60</accession>
<dbReference type="GO" id="GO:0005886">
    <property type="term" value="C:plasma membrane"/>
    <property type="evidence" value="ECO:0007669"/>
    <property type="project" value="TreeGrafter"/>
</dbReference>
<feature type="transmembrane region" description="Helical" evidence="5">
    <location>
        <begin position="97"/>
        <end position="115"/>
    </location>
</feature>
<dbReference type="PANTHER" id="PTHR22777">
    <property type="entry name" value="HEMOLYSIN-RELATED"/>
    <property type="match status" value="1"/>
</dbReference>
<dbReference type="InterPro" id="IPR016169">
    <property type="entry name" value="FAD-bd_PCMH_sub2"/>
</dbReference>
<dbReference type="PROSITE" id="PS51371">
    <property type="entry name" value="CBS"/>
    <property type="match status" value="1"/>
</dbReference>
<dbReference type="Gene3D" id="3.10.580.10">
    <property type="entry name" value="CBS-domain"/>
    <property type="match status" value="1"/>
</dbReference>
<keyword evidence="4 5" id="KW-0812">Transmembrane</keyword>
<evidence type="ECO:0000259" key="7">
    <source>
        <dbReference type="PROSITE" id="PS51846"/>
    </source>
</evidence>
<feature type="transmembrane region" description="Helical" evidence="5">
    <location>
        <begin position="62"/>
        <end position="85"/>
    </location>
</feature>
<dbReference type="OrthoDB" id="235333at2"/>
<feature type="transmembrane region" description="Helical" evidence="5">
    <location>
        <begin position="127"/>
        <end position="149"/>
    </location>
</feature>
<evidence type="ECO:0000256" key="5">
    <source>
        <dbReference type="SAM" id="Phobius"/>
    </source>
</evidence>
<dbReference type="InterPro" id="IPR000644">
    <property type="entry name" value="CBS_dom"/>
</dbReference>
<dbReference type="GO" id="GO:0050660">
    <property type="term" value="F:flavin adenine dinucleotide binding"/>
    <property type="evidence" value="ECO:0007669"/>
    <property type="project" value="InterPro"/>
</dbReference>
<keyword evidence="2 3" id="KW-0129">CBS domain</keyword>
<feature type="transmembrane region" description="Helical" evidence="5">
    <location>
        <begin position="12"/>
        <end position="34"/>
    </location>
</feature>